<name>A0A540KN22_MALBA</name>
<proteinExistence type="predicted"/>
<dbReference type="AlphaFoldDB" id="A0A540KN22"/>
<comment type="caution">
    <text evidence="2">The sequence shown here is derived from an EMBL/GenBank/DDBJ whole genome shotgun (WGS) entry which is preliminary data.</text>
</comment>
<sequence>MPDEVRTKVSAQWLALTQSDIRLLDLCPPSTSEPLQPERAHTSASSTSEPVDNLETFQPPPHDDHVDYAALFS</sequence>
<reference evidence="2 3" key="1">
    <citation type="journal article" date="2019" name="G3 (Bethesda)">
        <title>Sequencing of a Wild Apple (Malus baccata) Genome Unravels the Differences Between Cultivated and Wild Apple Species Regarding Disease Resistance and Cold Tolerance.</title>
        <authorList>
            <person name="Chen X."/>
        </authorList>
    </citation>
    <scope>NUCLEOTIDE SEQUENCE [LARGE SCALE GENOMIC DNA]</scope>
    <source>
        <strain evidence="3">cv. Shandingzi</strain>
        <tissue evidence="2">Leaves</tissue>
    </source>
</reference>
<gene>
    <name evidence="2" type="ORF">C1H46_039064</name>
</gene>
<dbReference type="Proteomes" id="UP000315295">
    <property type="component" value="Unassembled WGS sequence"/>
</dbReference>
<keyword evidence="3" id="KW-1185">Reference proteome</keyword>
<feature type="region of interest" description="Disordered" evidence="1">
    <location>
        <begin position="27"/>
        <end position="66"/>
    </location>
</feature>
<protein>
    <submittedName>
        <fullName evidence="2">Uncharacterized protein</fullName>
    </submittedName>
</protein>
<evidence type="ECO:0000313" key="2">
    <source>
        <dbReference type="EMBL" id="TQD75402.1"/>
    </source>
</evidence>
<evidence type="ECO:0000313" key="3">
    <source>
        <dbReference type="Proteomes" id="UP000315295"/>
    </source>
</evidence>
<organism evidence="2 3">
    <name type="scientific">Malus baccata</name>
    <name type="common">Siberian crab apple</name>
    <name type="synonym">Pyrus baccata</name>
    <dbReference type="NCBI Taxonomy" id="106549"/>
    <lineage>
        <taxon>Eukaryota</taxon>
        <taxon>Viridiplantae</taxon>
        <taxon>Streptophyta</taxon>
        <taxon>Embryophyta</taxon>
        <taxon>Tracheophyta</taxon>
        <taxon>Spermatophyta</taxon>
        <taxon>Magnoliopsida</taxon>
        <taxon>eudicotyledons</taxon>
        <taxon>Gunneridae</taxon>
        <taxon>Pentapetalae</taxon>
        <taxon>rosids</taxon>
        <taxon>fabids</taxon>
        <taxon>Rosales</taxon>
        <taxon>Rosaceae</taxon>
        <taxon>Amygdaloideae</taxon>
        <taxon>Maleae</taxon>
        <taxon>Malus</taxon>
    </lineage>
</organism>
<evidence type="ECO:0000256" key="1">
    <source>
        <dbReference type="SAM" id="MobiDB-lite"/>
    </source>
</evidence>
<accession>A0A540KN22</accession>
<dbReference type="EMBL" id="VIEB01001104">
    <property type="protein sequence ID" value="TQD75402.1"/>
    <property type="molecule type" value="Genomic_DNA"/>
</dbReference>